<evidence type="ECO:0000313" key="1">
    <source>
        <dbReference type="EMBL" id="KQK79899.1"/>
    </source>
</evidence>
<dbReference type="AlphaFoldDB" id="A0A0Q3PGL1"/>
<proteinExistence type="predicted"/>
<dbReference type="EMBL" id="LMAW01002560">
    <property type="protein sequence ID" value="KQK79899.1"/>
    <property type="molecule type" value="Genomic_DNA"/>
</dbReference>
<organism evidence="1 2">
    <name type="scientific">Amazona aestiva</name>
    <name type="common">Blue-fronted Amazon parrot</name>
    <dbReference type="NCBI Taxonomy" id="12930"/>
    <lineage>
        <taxon>Eukaryota</taxon>
        <taxon>Metazoa</taxon>
        <taxon>Chordata</taxon>
        <taxon>Craniata</taxon>
        <taxon>Vertebrata</taxon>
        <taxon>Euteleostomi</taxon>
        <taxon>Archelosauria</taxon>
        <taxon>Archosauria</taxon>
        <taxon>Dinosauria</taxon>
        <taxon>Saurischia</taxon>
        <taxon>Theropoda</taxon>
        <taxon>Coelurosauria</taxon>
        <taxon>Aves</taxon>
        <taxon>Neognathae</taxon>
        <taxon>Neoaves</taxon>
        <taxon>Telluraves</taxon>
        <taxon>Australaves</taxon>
        <taxon>Psittaciformes</taxon>
        <taxon>Psittacidae</taxon>
        <taxon>Amazona</taxon>
    </lineage>
</organism>
<evidence type="ECO:0000313" key="2">
    <source>
        <dbReference type="Proteomes" id="UP000051836"/>
    </source>
</evidence>
<dbReference type="Proteomes" id="UP000051836">
    <property type="component" value="Unassembled WGS sequence"/>
</dbReference>
<gene>
    <name evidence="1" type="ORF">AAES_99794</name>
</gene>
<comment type="caution">
    <text evidence="1">The sequence shown here is derived from an EMBL/GenBank/DDBJ whole genome shotgun (WGS) entry which is preliminary data.</text>
</comment>
<protein>
    <submittedName>
        <fullName evidence="1">Uncharacterized protein</fullName>
    </submittedName>
</protein>
<keyword evidence="2" id="KW-1185">Reference proteome</keyword>
<reference evidence="1 2" key="1">
    <citation type="submission" date="2015-10" db="EMBL/GenBank/DDBJ databases">
        <authorList>
            <person name="Gilbert D.G."/>
        </authorList>
    </citation>
    <scope>NUCLEOTIDE SEQUENCE [LARGE SCALE GENOMIC DNA]</scope>
    <source>
        <strain evidence="1">FVVF132</strain>
    </source>
</reference>
<sequence>MYGTVAARGDETAAQYGPAELEQRPCWGLMEAKLSSGSNLSTQPCPDYTDNNFLSNGEKIDNAKKYKVSM</sequence>
<accession>A0A0Q3PGL1</accession>
<name>A0A0Q3PGL1_AMAAE</name>